<keyword evidence="2" id="KW-1185">Reference proteome</keyword>
<dbReference type="STRING" id="37546.A0A1B0FEY6"/>
<name>A0A1B0FEY6_GLOMM</name>
<sequence>MRTDAMIAYHIGAADFYDHFPRRYARSYAAKTTQEKIRKPGLKILPHSTYSPNLTPSAYHLCRPLEHTLRGGKGKTHLEKFFNEKSKDFFCKGKRTTVLMLIKGFKYTSVYGTSYGDLKRMLSSTVPDGTKKFTVTLRANVLTPRRLKETKIKYNEI</sequence>
<dbReference type="Proteomes" id="UP000092444">
    <property type="component" value="Unassembled WGS sequence"/>
</dbReference>
<evidence type="ECO:0000313" key="1">
    <source>
        <dbReference type="EnsemblMetazoa" id="GMOY002171-PA"/>
    </source>
</evidence>
<dbReference type="InterPro" id="IPR036397">
    <property type="entry name" value="RNaseH_sf"/>
</dbReference>
<dbReference type="AlphaFoldDB" id="A0A1B0FEY6"/>
<accession>A0A1B0FEY6</accession>
<dbReference type="EnsemblMetazoa" id="GMOY002171-RA">
    <property type="protein sequence ID" value="GMOY002171-PA"/>
    <property type="gene ID" value="GMOY002171"/>
</dbReference>
<evidence type="ECO:0000313" key="2">
    <source>
        <dbReference type="Proteomes" id="UP000092444"/>
    </source>
</evidence>
<dbReference type="GO" id="GO:0003676">
    <property type="term" value="F:nucleic acid binding"/>
    <property type="evidence" value="ECO:0007669"/>
    <property type="project" value="InterPro"/>
</dbReference>
<proteinExistence type="predicted"/>
<reference evidence="1" key="1">
    <citation type="submission" date="2020-05" db="UniProtKB">
        <authorList>
            <consortium name="EnsemblMetazoa"/>
        </authorList>
    </citation>
    <scope>IDENTIFICATION</scope>
    <source>
        <strain evidence="1">Yale</strain>
    </source>
</reference>
<dbReference type="VEuPathDB" id="VectorBase:GMOY002171"/>
<organism evidence="1 2">
    <name type="scientific">Glossina morsitans morsitans</name>
    <name type="common">Savannah tsetse fly</name>
    <dbReference type="NCBI Taxonomy" id="37546"/>
    <lineage>
        <taxon>Eukaryota</taxon>
        <taxon>Metazoa</taxon>
        <taxon>Ecdysozoa</taxon>
        <taxon>Arthropoda</taxon>
        <taxon>Hexapoda</taxon>
        <taxon>Insecta</taxon>
        <taxon>Pterygota</taxon>
        <taxon>Neoptera</taxon>
        <taxon>Endopterygota</taxon>
        <taxon>Diptera</taxon>
        <taxon>Brachycera</taxon>
        <taxon>Muscomorpha</taxon>
        <taxon>Hippoboscoidea</taxon>
        <taxon>Glossinidae</taxon>
        <taxon>Glossina</taxon>
    </lineage>
</organism>
<dbReference type="EMBL" id="CCAG010010206">
    <property type="status" value="NOT_ANNOTATED_CDS"/>
    <property type="molecule type" value="Genomic_DNA"/>
</dbReference>
<dbReference type="Gene3D" id="3.30.420.10">
    <property type="entry name" value="Ribonuclease H-like superfamily/Ribonuclease H"/>
    <property type="match status" value="1"/>
</dbReference>
<protein>
    <submittedName>
        <fullName evidence="1">Uncharacterized protein</fullName>
    </submittedName>
</protein>